<feature type="compositionally biased region" description="Polar residues" evidence="2">
    <location>
        <begin position="868"/>
        <end position="891"/>
    </location>
</feature>
<feature type="compositionally biased region" description="Basic residues" evidence="2">
    <location>
        <begin position="559"/>
        <end position="570"/>
    </location>
</feature>
<gene>
    <name evidence="3" type="ORF">PsYK624_027050</name>
</gene>
<organism evidence="3 4">
    <name type="scientific">Phanerochaete sordida</name>
    <dbReference type="NCBI Taxonomy" id="48140"/>
    <lineage>
        <taxon>Eukaryota</taxon>
        <taxon>Fungi</taxon>
        <taxon>Dikarya</taxon>
        <taxon>Basidiomycota</taxon>
        <taxon>Agaricomycotina</taxon>
        <taxon>Agaricomycetes</taxon>
        <taxon>Polyporales</taxon>
        <taxon>Phanerochaetaceae</taxon>
        <taxon>Phanerochaete</taxon>
    </lineage>
</organism>
<feature type="region of interest" description="Disordered" evidence="2">
    <location>
        <begin position="428"/>
        <end position="481"/>
    </location>
</feature>
<feature type="compositionally biased region" description="Polar residues" evidence="2">
    <location>
        <begin position="23"/>
        <end position="47"/>
    </location>
</feature>
<evidence type="ECO:0000313" key="4">
    <source>
        <dbReference type="Proteomes" id="UP000703269"/>
    </source>
</evidence>
<evidence type="ECO:0000313" key="3">
    <source>
        <dbReference type="EMBL" id="GJE86625.1"/>
    </source>
</evidence>
<keyword evidence="1" id="KW-0175">Coiled coil</keyword>
<feature type="coiled-coil region" evidence="1">
    <location>
        <begin position="193"/>
        <end position="220"/>
    </location>
</feature>
<feature type="compositionally biased region" description="Pro residues" evidence="2">
    <location>
        <begin position="614"/>
        <end position="625"/>
    </location>
</feature>
<feature type="region of interest" description="Disordered" evidence="2">
    <location>
        <begin position="554"/>
        <end position="625"/>
    </location>
</feature>
<reference evidence="3 4" key="1">
    <citation type="submission" date="2021-08" db="EMBL/GenBank/DDBJ databases">
        <title>Draft Genome Sequence of Phanerochaete sordida strain YK-624.</title>
        <authorList>
            <person name="Mori T."/>
            <person name="Dohra H."/>
            <person name="Suzuki T."/>
            <person name="Kawagishi H."/>
            <person name="Hirai H."/>
        </authorList>
    </citation>
    <scope>NUCLEOTIDE SEQUENCE [LARGE SCALE GENOMIC DNA]</scope>
    <source>
        <strain evidence="3 4">YK-624</strain>
    </source>
</reference>
<keyword evidence="4" id="KW-1185">Reference proteome</keyword>
<feature type="region of interest" description="Disordered" evidence="2">
    <location>
        <begin position="1"/>
        <end position="47"/>
    </location>
</feature>
<accession>A0A9P3G2T0</accession>
<dbReference type="OrthoDB" id="3070249at2759"/>
<evidence type="ECO:0000256" key="1">
    <source>
        <dbReference type="SAM" id="Coils"/>
    </source>
</evidence>
<feature type="compositionally biased region" description="Pro residues" evidence="2">
    <location>
        <begin position="638"/>
        <end position="659"/>
    </location>
</feature>
<protein>
    <submittedName>
        <fullName evidence="3">Uncharacterized protein</fullName>
    </submittedName>
</protein>
<dbReference type="Proteomes" id="UP000703269">
    <property type="component" value="Unassembled WGS sequence"/>
</dbReference>
<comment type="caution">
    <text evidence="3">The sequence shown here is derived from an EMBL/GenBank/DDBJ whole genome shotgun (WGS) entry which is preliminary data.</text>
</comment>
<feature type="compositionally biased region" description="Pro residues" evidence="2">
    <location>
        <begin position="699"/>
        <end position="726"/>
    </location>
</feature>
<feature type="region of interest" description="Disordered" evidence="2">
    <location>
        <begin position="699"/>
        <end position="746"/>
    </location>
</feature>
<feature type="compositionally biased region" description="Low complexity" evidence="2">
    <location>
        <begin position="760"/>
        <end position="774"/>
    </location>
</feature>
<dbReference type="EMBL" id="BPQB01000004">
    <property type="protein sequence ID" value="GJE86625.1"/>
    <property type="molecule type" value="Genomic_DNA"/>
</dbReference>
<dbReference type="AlphaFoldDB" id="A0A9P3G2T0"/>
<feature type="compositionally biased region" description="Low complexity" evidence="2">
    <location>
        <begin position="727"/>
        <end position="746"/>
    </location>
</feature>
<feature type="region of interest" description="Disordered" evidence="2">
    <location>
        <begin position="864"/>
        <end position="899"/>
    </location>
</feature>
<feature type="region of interest" description="Disordered" evidence="2">
    <location>
        <begin position="638"/>
        <end position="676"/>
    </location>
</feature>
<feature type="compositionally biased region" description="Low complexity" evidence="2">
    <location>
        <begin position="597"/>
        <end position="612"/>
    </location>
</feature>
<feature type="compositionally biased region" description="Polar residues" evidence="2">
    <location>
        <begin position="802"/>
        <end position="824"/>
    </location>
</feature>
<sequence length="1001" mass="106824">MEKAALGQQNGWIPGDEDAQDPEPSTSSVNVLPGQETISPEQASQSFIYSAGTPWDAALDPRLFQPVASSSSELAGALTLPAQASSRPRSPVHSQVPALHPSSSITPEAGCADASASSAYPPFQQPRVPTPQQHKGEISVQSISEVAAIQPDGSLPPRFCSIKGCKTVMDGNSLFKMCDTCRTKYKTYGNTKRKKWKEEKAKALAEMERQREEQNRIRAEQGLPPLPAVEDLAWPEESDTGRAINTSIPRMCTVSHCRDVLPIGYEYLRCERHRIQNRHHSKLKRVRDKDAKAQALEGWFATLTTAGASSSQMVYQSAQPYEPPDTPSFQDDSGGDKAVEVSLGDMLAVDEPDRVGALNGNMTVIEPQVIVFGVPPAARGVRRTNHICTVKGCHNLLSPSTPWKMCDDCRAYERTVRKARALRESGVMVEPVAPRLPPRERKEKPVKEKKAKNSKKSGNASGEHSSISESPELHDEEGDGSGLVFMEPVLLNEDADAPELTLRANAEISFVMADPEGNITEPSASRPEALHAETVVERAESIPPASLPLQIEFVTPTALKKKATKKRKPGRPSNAMTIPPVPQIIQASSPAPPPPSASSSDPQPSSSASEAPTQHPPPPSPYGPPYYMPPPGYGAPYPPPGAPYPYPLPPPPHHLPPAFPRDGLAPSPMYQPPFTGYPGYPSPYPPPYGYYPHPYPYPPPPPPPGVPGIPPIPPRPAEPSPNPPVSASPSTSVSPPGAPAAPTTYDAGTTTYMTAASNNNTASAAASASSSTAWSPPPPPDPSSMYSMFPVRLSDSAKSADGNASSVSAGPSQASATVITTLSTGEKRKQTEVIFVDCPPEKRKRRKADMAAVEAYIKRRETEAAQAEQGTVQGDEQVQDQGSSSTSTTHTAQPATSVSVTSVAQSAAVASHPVNEVQRTRPCGNKMCTRALSSADNGTICTRCKEKMRKRALKVKKRFKLVQPSSAAAAKVAARVLPAQLDASKGANPCDSEVIVEGAVD</sequence>
<evidence type="ECO:0000256" key="2">
    <source>
        <dbReference type="SAM" id="MobiDB-lite"/>
    </source>
</evidence>
<feature type="compositionally biased region" description="Basic and acidic residues" evidence="2">
    <location>
        <begin position="437"/>
        <end position="448"/>
    </location>
</feature>
<feature type="region of interest" description="Disordered" evidence="2">
    <location>
        <begin position="81"/>
        <end position="137"/>
    </location>
</feature>
<name>A0A9P3G2T0_9APHY</name>
<feature type="region of interest" description="Disordered" evidence="2">
    <location>
        <begin position="760"/>
        <end position="825"/>
    </location>
</feature>
<proteinExistence type="predicted"/>